<evidence type="ECO:0000313" key="2">
    <source>
        <dbReference type="Proteomes" id="UP001056120"/>
    </source>
</evidence>
<proteinExistence type="predicted"/>
<sequence>MAAEPQPLPLHSLSHLINIKLTSTNYLPWEKQITPVLSYLNLSDHVTGDNSPPPETIISDDKTVPNPDFIAWQLADQKVLLLINSTLTEEAMAETIGHTTAKAVWKALVDAYSNSSIERIHNLKDSLRTLQKGTSSVSEFGRKFKALADQLAAIGHPISNEDKRHWFLCGLGPSFENFSTSQRPIHPAPSFHDLLANAENHEMFAQQLHGSQTPQAAFYAHPNKPFQNRSSSSRGRGRASSSRGRTSSYTKRPPHCQLCRQTGHYASTCPQLASFAQKSVPIDTNLAEAFHAQCNIASDSPDWTADSGATTHMLASTHGLNNSKSHNGSLRVTFGNGKSSPVTHIGNTTLNKSITLQNVLVVPNLTKNLLSISRLTNDSPVDVLFSNDFFQIQDRKTAEVLAKGTCENGLYVLTQGHKSLVAALSASHLRASFNKWHSRLGHVSYDTLTTLNKLGRIFVTSILPKPGLCESCELSKAKHLPFIENPKRAKHVLDLIHCDLWGPAPVPSKDGYRYYVIFIDDYSRFTWFYPLKAKSEFFVILTSFLTFVQNQLSTNVKVFQSDGGTEFTNHQVQTCFQQQGIHHRLSCPHTPEQNGRAERKHRHITETGLAMMFNANAPPTLWFDAFTSATFIINRLPTKLLDDKSPFEVLFNQPPTYSNIRIFWLSSFSLP</sequence>
<dbReference type="Proteomes" id="UP001056120">
    <property type="component" value="Linkage Group LG15"/>
</dbReference>
<dbReference type="EMBL" id="CM042032">
    <property type="protein sequence ID" value="KAI3776834.1"/>
    <property type="molecule type" value="Genomic_DNA"/>
</dbReference>
<name>A0ACB9FZZ0_9ASTR</name>
<protein>
    <submittedName>
        <fullName evidence="1">Uncharacterized protein</fullName>
    </submittedName>
</protein>
<reference evidence="2" key="1">
    <citation type="journal article" date="2022" name="Mol. Ecol. Resour.">
        <title>The genomes of chicory, endive, great burdock and yacon provide insights into Asteraceae palaeo-polyploidization history and plant inulin production.</title>
        <authorList>
            <person name="Fan W."/>
            <person name="Wang S."/>
            <person name="Wang H."/>
            <person name="Wang A."/>
            <person name="Jiang F."/>
            <person name="Liu H."/>
            <person name="Zhao H."/>
            <person name="Xu D."/>
            <person name="Zhang Y."/>
        </authorList>
    </citation>
    <scope>NUCLEOTIDE SEQUENCE [LARGE SCALE GENOMIC DNA]</scope>
    <source>
        <strain evidence="2">cv. Yunnan</strain>
    </source>
</reference>
<evidence type="ECO:0000313" key="1">
    <source>
        <dbReference type="EMBL" id="KAI3776834.1"/>
    </source>
</evidence>
<reference evidence="1 2" key="2">
    <citation type="journal article" date="2022" name="Mol. Ecol. Resour.">
        <title>The genomes of chicory, endive, great burdock and yacon provide insights into Asteraceae paleo-polyploidization history and plant inulin production.</title>
        <authorList>
            <person name="Fan W."/>
            <person name="Wang S."/>
            <person name="Wang H."/>
            <person name="Wang A."/>
            <person name="Jiang F."/>
            <person name="Liu H."/>
            <person name="Zhao H."/>
            <person name="Xu D."/>
            <person name="Zhang Y."/>
        </authorList>
    </citation>
    <scope>NUCLEOTIDE SEQUENCE [LARGE SCALE GENOMIC DNA]</scope>
    <source>
        <strain evidence="2">cv. Yunnan</strain>
        <tissue evidence="1">Leaves</tissue>
    </source>
</reference>
<gene>
    <name evidence="1" type="ORF">L1987_46624</name>
</gene>
<accession>A0ACB9FZZ0</accession>
<organism evidence="1 2">
    <name type="scientific">Smallanthus sonchifolius</name>
    <dbReference type="NCBI Taxonomy" id="185202"/>
    <lineage>
        <taxon>Eukaryota</taxon>
        <taxon>Viridiplantae</taxon>
        <taxon>Streptophyta</taxon>
        <taxon>Embryophyta</taxon>
        <taxon>Tracheophyta</taxon>
        <taxon>Spermatophyta</taxon>
        <taxon>Magnoliopsida</taxon>
        <taxon>eudicotyledons</taxon>
        <taxon>Gunneridae</taxon>
        <taxon>Pentapetalae</taxon>
        <taxon>asterids</taxon>
        <taxon>campanulids</taxon>
        <taxon>Asterales</taxon>
        <taxon>Asteraceae</taxon>
        <taxon>Asteroideae</taxon>
        <taxon>Heliantheae alliance</taxon>
        <taxon>Millerieae</taxon>
        <taxon>Smallanthus</taxon>
    </lineage>
</organism>
<keyword evidence="2" id="KW-1185">Reference proteome</keyword>
<comment type="caution">
    <text evidence="1">The sequence shown here is derived from an EMBL/GenBank/DDBJ whole genome shotgun (WGS) entry which is preliminary data.</text>
</comment>